<evidence type="ECO:0000259" key="1">
    <source>
        <dbReference type="PROSITE" id="PS50878"/>
    </source>
</evidence>
<protein>
    <recommendedName>
        <fullName evidence="1">Reverse transcriptase domain-containing protein</fullName>
    </recommendedName>
</protein>
<dbReference type="SUPFAM" id="SSF56219">
    <property type="entry name" value="DNase I-like"/>
    <property type="match status" value="1"/>
</dbReference>
<reference evidence="2 3" key="1">
    <citation type="submission" date="2024-08" db="EMBL/GenBank/DDBJ databases">
        <authorList>
            <person name="Cucini C."/>
            <person name="Frati F."/>
        </authorList>
    </citation>
    <scope>NUCLEOTIDE SEQUENCE [LARGE SCALE GENOMIC DNA]</scope>
</reference>
<dbReference type="Pfam" id="PF00078">
    <property type="entry name" value="RVT_1"/>
    <property type="match status" value="1"/>
</dbReference>
<accession>A0ABP1QR15</accession>
<proteinExistence type="predicted"/>
<evidence type="ECO:0000313" key="3">
    <source>
        <dbReference type="Proteomes" id="UP001642540"/>
    </source>
</evidence>
<feature type="domain" description="Reverse transcriptase" evidence="1">
    <location>
        <begin position="563"/>
        <end position="837"/>
    </location>
</feature>
<dbReference type="SUPFAM" id="SSF56672">
    <property type="entry name" value="DNA/RNA polymerases"/>
    <property type="match status" value="1"/>
</dbReference>
<dbReference type="InterPro" id="IPR036691">
    <property type="entry name" value="Endo/exonu/phosph_ase_sf"/>
</dbReference>
<comment type="caution">
    <text evidence="2">The sequence shown here is derived from an EMBL/GenBank/DDBJ whole genome shotgun (WGS) entry which is preliminary data.</text>
</comment>
<dbReference type="InterPro" id="IPR043502">
    <property type="entry name" value="DNA/RNA_pol_sf"/>
</dbReference>
<dbReference type="EMBL" id="CAXLJM020000045">
    <property type="protein sequence ID" value="CAL8110505.1"/>
    <property type="molecule type" value="Genomic_DNA"/>
</dbReference>
<dbReference type="Proteomes" id="UP001642540">
    <property type="component" value="Unassembled WGS sequence"/>
</dbReference>
<gene>
    <name evidence="2" type="ORF">ODALV1_LOCUS14308</name>
</gene>
<dbReference type="Gene3D" id="3.60.10.10">
    <property type="entry name" value="Endonuclease/exonuclease/phosphatase"/>
    <property type="match status" value="1"/>
</dbReference>
<name>A0ABP1QR15_9HEXA</name>
<dbReference type="PROSITE" id="PS50878">
    <property type="entry name" value="RT_POL"/>
    <property type="match status" value="1"/>
</dbReference>
<dbReference type="PANTHER" id="PTHR47510:SF3">
    <property type="entry name" value="ENDO_EXONUCLEASE_PHOSPHATASE DOMAIN-CONTAINING PROTEIN"/>
    <property type="match status" value="1"/>
</dbReference>
<keyword evidence="3" id="KW-1185">Reference proteome</keyword>
<dbReference type="CDD" id="cd01650">
    <property type="entry name" value="RT_nLTR_like"/>
    <property type="match status" value="1"/>
</dbReference>
<dbReference type="PANTHER" id="PTHR47510">
    <property type="entry name" value="REVERSE TRANSCRIPTASE DOMAIN-CONTAINING PROTEIN"/>
    <property type="match status" value="1"/>
</dbReference>
<evidence type="ECO:0000313" key="2">
    <source>
        <dbReference type="EMBL" id="CAL8110505.1"/>
    </source>
</evidence>
<dbReference type="InterPro" id="IPR000477">
    <property type="entry name" value="RT_dom"/>
</dbReference>
<sequence length="1044" mass="122360">MDYESQLCAICNFNTRITRNININRDDTSASSRAGGETRTWICQRCKLQTEDNNLNNIELSFSDNVSCGENEVKDNYEYRFRKGLNIAHININGLRSKFEEIRFLLNNEKYLYVLAVTETKLKPSRDPHNMYLIPNFEMIRNDRLDKEGGGTILYIHNQCCCEVIEPPVTIPKLIECNIIKISKLGVKPILVCTIYVPPDRVNSEFFEFFASLCDFVRSLKTEIIILGDFNVNWLEKTDQSKKLFNTANEYNLSQIINFPTRIADRTQNEKSITTATLLDHAYVSNREKYYPGGFEFGGSDHALIYVNRTNYREKTKPKVIESRCYKNFNRDEFIKDLNSIDWSFTNNKTCLDVNAEFFEKQIVALLDKHAPSQRKKVKGDETPWLTNEIRRSCQLRDKLKANRNIKEYRRLRNKITQQMANSRNVFYRNKFDSIEKGKNVWDVFDSIIKFRNKEQTPITKLVSSEGTVLSSHEEIATALKNEYVIQDSSEDIKTLNDKIKEYRNFYVDKFPEYESLEVSEKEVVLAIKSIKKCRTTKVSVPKRIYREFANELALPLKQLFMTIIKTGIVPQYMKDAICIPLYKGKGRRSNAGSYRAIFHLNFITKIFEKIVYNRLNAMTADKLNDRQHGFRRYRSCDTAIALFTQRIHENLDVTNGKAVAIFIDLKKAFDTVNQKLLLEKLMKEFELEPYMIELFASYFTNRRFKILNNKIESEQFSIRNGVPPGSALGAILFSLFINDIGNCIDLEYLLYADDMVIYVDCLDYNEGIRKINESLAGLERWCKDNSLIISVEKTKVMYFCKPNDYKSKNAVISEKVRIYGQEVEVVETFKYLGLIIDSTLRFKSHSNHVENKLGSAIGRMRSYKRLIPKSKIKIFVSAFCMSIVEYGINVWAIQSERDLEIMQSKINRFLISVEYPRMYKHKKRSKRSNLDMNKLLSSYNLLTIIERRKLSLVRFVYKYRKSKMFPEWFNKSAQATEECPRIAVPTFKKCHYKKSVRWNLINNWNIIVNKKIVYFCKELQFDEFVESIKSYLCSERSKVYLKT</sequence>
<organism evidence="2 3">
    <name type="scientific">Orchesella dallaii</name>
    <dbReference type="NCBI Taxonomy" id="48710"/>
    <lineage>
        <taxon>Eukaryota</taxon>
        <taxon>Metazoa</taxon>
        <taxon>Ecdysozoa</taxon>
        <taxon>Arthropoda</taxon>
        <taxon>Hexapoda</taxon>
        <taxon>Collembola</taxon>
        <taxon>Entomobryomorpha</taxon>
        <taxon>Entomobryoidea</taxon>
        <taxon>Orchesellidae</taxon>
        <taxon>Orchesellinae</taxon>
        <taxon>Orchesella</taxon>
    </lineage>
</organism>